<gene>
    <name evidence="6" type="ORF">RRG08_019314</name>
</gene>
<dbReference type="NCBIfam" id="TIGR00231">
    <property type="entry name" value="small_GTP"/>
    <property type="match status" value="1"/>
</dbReference>
<dbReference type="GO" id="GO:0003924">
    <property type="term" value="F:GTPase activity"/>
    <property type="evidence" value="ECO:0007669"/>
    <property type="project" value="InterPro"/>
</dbReference>
<evidence type="ECO:0000256" key="5">
    <source>
        <dbReference type="ARBA" id="ARBA00023289"/>
    </source>
</evidence>
<evidence type="ECO:0000256" key="4">
    <source>
        <dbReference type="ARBA" id="ARBA00023288"/>
    </source>
</evidence>
<protein>
    <submittedName>
        <fullName evidence="6">Uncharacterized protein</fullName>
    </submittedName>
</protein>
<dbReference type="FunFam" id="3.40.50.300:FF:001447">
    <property type="entry name" value="Ras-related protein Rab-1B"/>
    <property type="match status" value="1"/>
</dbReference>
<evidence type="ECO:0000256" key="2">
    <source>
        <dbReference type="ARBA" id="ARBA00022741"/>
    </source>
</evidence>
<comment type="caution">
    <text evidence="6">The sequence shown here is derived from an EMBL/GenBank/DDBJ whole genome shotgun (WGS) entry which is preliminary data.</text>
</comment>
<keyword evidence="7" id="KW-1185">Reference proteome</keyword>
<dbReference type="SMART" id="SM00174">
    <property type="entry name" value="RHO"/>
    <property type="match status" value="1"/>
</dbReference>
<keyword evidence="3" id="KW-0342">GTP-binding</keyword>
<dbReference type="PRINTS" id="PR00449">
    <property type="entry name" value="RASTRNSFRMNG"/>
</dbReference>
<dbReference type="InterPro" id="IPR050305">
    <property type="entry name" value="Small_GTPase_Rab"/>
</dbReference>
<keyword evidence="4" id="KW-0449">Lipoprotein</keyword>
<dbReference type="PROSITE" id="PS51419">
    <property type="entry name" value="RAB"/>
    <property type="match status" value="1"/>
</dbReference>
<dbReference type="GO" id="GO:0005525">
    <property type="term" value="F:GTP binding"/>
    <property type="evidence" value="ECO:0007669"/>
    <property type="project" value="UniProtKB-KW"/>
</dbReference>
<keyword evidence="2" id="KW-0547">Nucleotide-binding</keyword>
<dbReference type="InterPro" id="IPR005225">
    <property type="entry name" value="Small_GTP-bd"/>
</dbReference>
<dbReference type="InterPro" id="IPR001806">
    <property type="entry name" value="Small_GTPase"/>
</dbReference>
<name>A0AAE1D144_9GAST</name>
<evidence type="ECO:0000313" key="7">
    <source>
        <dbReference type="Proteomes" id="UP001283361"/>
    </source>
</evidence>
<accession>A0AAE1D144</accession>
<dbReference type="SMART" id="SM00173">
    <property type="entry name" value="RAS"/>
    <property type="match status" value="1"/>
</dbReference>
<evidence type="ECO:0000256" key="3">
    <source>
        <dbReference type="ARBA" id="ARBA00023134"/>
    </source>
</evidence>
<dbReference type="SMART" id="SM00177">
    <property type="entry name" value="ARF"/>
    <property type="match status" value="1"/>
</dbReference>
<evidence type="ECO:0000256" key="1">
    <source>
        <dbReference type="ARBA" id="ARBA00006270"/>
    </source>
</evidence>
<dbReference type="Pfam" id="PF00071">
    <property type="entry name" value="Ras"/>
    <property type="match status" value="1"/>
</dbReference>
<proteinExistence type="inferred from homology"/>
<dbReference type="PROSITE" id="PS51421">
    <property type="entry name" value="RAS"/>
    <property type="match status" value="1"/>
</dbReference>
<dbReference type="Proteomes" id="UP001283361">
    <property type="component" value="Unassembled WGS sequence"/>
</dbReference>
<organism evidence="6 7">
    <name type="scientific">Elysia crispata</name>
    <name type="common">lettuce slug</name>
    <dbReference type="NCBI Taxonomy" id="231223"/>
    <lineage>
        <taxon>Eukaryota</taxon>
        <taxon>Metazoa</taxon>
        <taxon>Spiralia</taxon>
        <taxon>Lophotrochozoa</taxon>
        <taxon>Mollusca</taxon>
        <taxon>Gastropoda</taxon>
        <taxon>Heterobranchia</taxon>
        <taxon>Euthyneura</taxon>
        <taxon>Panpulmonata</taxon>
        <taxon>Sacoglossa</taxon>
        <taxon>Placobranchoidea</taxon>
        <taxon>Plakobranchidae</taxon>
        <taxon>Elysia</taxon>
    </lineage>
</organism>
<reference evidence="6" key="1">
    <citation type="journal article" date="2023" name="G3 (Bethesda)">
        <title>A reference genome for the long-term kleptoplast-retaining sea slug Elysia crispata morphotype clarki.</title>
        <authorList>
            <person name="Eastman K.E."/>
            <person name="Pendleton A.L."/>
            <person name="Shaikh M.A."/>
            <person name="Suttiyut T."/>
            <person name="Ogas R."/>
            <person name="Tomko P."/>
            <person name="Gavelis G."/>
            <person name="Widhalm J.R."/>
            <person name="Wisecaver J.H."/>
        </authorList>
    </citation>
    <scope>NUCLEOTIDE SEQUENCE</scope>
    <source>
        <strain evidence="6">ECLA1</strain>
    </source>
</reference>
<dbReference type="PANTHER" id="PTHR47980">
    <property type="entry name" value="LD44762P"/>
    <property type="match status" value="1"/>
</dbReference>
<dbReference type="SUPFAM" id="SSF52540">
    <property type="entry name" value="P-loop containing nucleoside triphosphate hydrolases"/>
    <property type="match status" value="1"/>
</dbReference>
<evidence type="ECO:0000313" key="6">
    <source>
        <dbReference type="EMBL" id="KAK3751107.1"/>
    </source>
</evidence>
<dbReference type="AlphaFoldDB" id="A0AAE1D144"/>
<comment type="similarity">
    <text evidence="1">Belongs to the small GTPase superfamily. Rab family.</text>
</comment>
<keyword evidence="5" id="KW-0636">Prenylation</keyword>
<dbReference type="Gene3D" id="3.40.50.300">
    <property type="entry name" value="P-loop containing nucleotide triphosphate hydrolases"/>
    <property type="match status" value="1"/>
</dbReference>
<sequence length="175" mass="19867">MAKSYDYFFKLILVGGKRTDKTSLMLQFFQPPPVITIGNAFSVWTIELDTKKITLQIWDTAGCERFRSISSAYFRGTLGIVLVYDVTARSTFESIRERYQCEVEEQKSKDAVVMLLGNKCHLEESRQVSIDEGKQLAEKFGFLFFEISSENNINVEQAFVSLTQAIMGKVTAKSS</sequence>
<dbReference type="InterPro" id="IPR027417">
    <property type="entry name" value="P-loop_NTPase"/>
</dbReference>
<dbReference type="EMBL" id="JAWDGP010005839">
    <property type="protein sequence ID" value="KAK3751107.1"/>
    <property type="molecule type" value="Genomic_DNA"/>
</dbReference>
<dbReference type="SMART" id="SM00175">
    <property type="entry name" value="RAB"/>
    <property type="match status" value="1"/>
</dbReference>